<reference evidence="5" key="1">
    <citation type="submission" date="2018-01" db="EMBL/GenBank/DDBJ databases">
        <title>An insight into the sialome of Amazonian anophelines.</title>
        <authorList>
            <person name="Ribeiro J.M."/>
            <person name="Scarpassa V."/>
            <person name="Calvo E."/>
        </authorList>
    </citation>
    <scope>NUCLEOTIDE SEQUENCE</scope>
    <source>
        <tissue evidence="5">Salivary glands</tissue>
    </source>
</reference>
<evidence type="ECO:0000256" key="1">
    <source>
        <dbReference type="PIRSR" id="PIRSR601310-1"/>
    </source>
</evidence>
<dbReference type="GO" id="GO:0003824">
    <property type="term" value="F:catalytic activity"/>
    <property type="evidence" value="ECO:0007669"/>
    <property type="project" value="InterPro"/>
</dbReference>
<dbReference type="InterPro" id="IPR036265">
    <property type="entry name" value="HIT-like_sf"/>
</dbReference>
<dbReference type="InterPro" id="IPR001310">
    <property type="entry name" value="Histidine_triad_HIT"/>
</dbReference>
<dbReference type="InterPro" id="IPR011146">
    <property type="entry name" value="HIT-like"/>
</dbReference>
<accession>A0A2M3ZC52</accession>
<dbReference type="CDD" id="cd01276">
    <property type="entry name" value="PKCI_related"/>
    <property type="match status" value="1"/>
</dbReference>
<dbReference type="Gene3D" id="3.30.428.10">
    <property type="entry name" value="HIT-like"/>
    <property type="match status" value="1"/>
</dbReference>
<dbReference type="PROSITE" id="PS51084">
    <property type="entry name" value="HIT_2"/>
    <property type="match status" value="1"/>
</dbReference>
<evidence type="ECO:0000256" key="3">
    <source>
        <dbReference type="PROSITE-ProRule" id="PRU00464"/>
    </source>
</evidence>
<dbReference type="SUPFAM" id="SSF54197">
    <property type="entry name" value="HIT-like"/>
    <property type="match status" value="1"/>
</dbReference>
<evidence type="ECO:0000259" key="4">
    <source>
        <dbReference type="PROSITE" id="PS51084"/>
    </source>
</evidence>
<dbReference type="PANTHER" id="PTHR23089">
    <property type="entry name" value="HISTIDINE TRIAD HIT PROTEIN"/>
    <property type="match status" value="1"/>
</dbReference>
<name>A0A2M3ZC52_9DIPT</name>
<feature type="domain" description="HIT" evidence="4">
    <location>
        <begin position="47"/>
        <end position="154"/>
    </location>
</feature>
<proteinExistence type="predicted"/>
<dbReference type="EMBL" id="GGFM01005277">
    <property type="protein sequence ID" value="MBW26028.1"/>
    <property type="molecule type" value="Transcribed_RNA"/>
</dbReference>
<dbReference type="PRINTS" id="PR00332">
    <property type="entry name" value="HISTRIAD"/>
</dbReference>
<evidence type="ECO:0000313" key="5">
    <source>
        <dbReference type="EMBL" id="MBW26028.1"/>
    </source>
</evidence>
<evidence type="ECO:0000256" key="2">
    <source>
        <dbReference type="PIRSR" id="PIRSR601310-3"/>
    </source>
</evidence>
<organism evidence="5">
    <name type="scientific">Anopheles braziliensis</name>
    <dbReference type="NCBI Taxonomy" id="58242"/>
    <lineage>
        <taxon>Eukaryota</taxon>
        <taxon>Metazoa</taxon>
        <taxon>Ecdysozoa</taxon>
        <taxon>Arthropoda</taxon>
        <taxon>Hexapoda</taxon>
        <taxon>Insecta</taxon>
        <taxon>Pterygota</taxon>
        <taxon>Neoptera</taxon>
        <taxon>Endopterygota</taxon>
        <taxon>Diptera</taxon>
        <taxon>Nematocera</taxon>
        <taxon>Culicoidea</taxon>
        <taxon>Culicidae</taxon>
        <taxon>Anophelinae</taxon>
        <taxon>Anopheles</taxon>
    </lineage>
</organism>
<feature type="active site" description="Tele-AMP-histidine intermediate" evidence="1">
    <location>
        <position position="140"/>
    </location>
</feature>
<dbReference type="PROSITE" id="PS00892">
    <property type="entry name" value="HIT_1"/>
    <property type="match status" value="1"/>
</dbReference>
<dbReference type="Pfam" id="PF01230">
    <property type="entry name" value="HIT"/>
    <property type="match status" value="1"/>
</dbReference>
<dbReference type="AlphaFoldDB" id="A0A2M3ZC52"/>
<dbReference type="FunFam" id="3.30.428.10:FF:000005">
    <property type="entry name" value="Histidine triad nucleotide-binding protein 1"/>
    <property type="match status" value="1"/>
</dbReference>
<dbReference type="InterPro" id="IPR019808">
    <property type="entry name" value="Histidine_triad_CS"/>
</dbReference>
<protein>
    <submittedName>
        <fullName evidence="5">Putative zinc-binding protein of the histidine triad hit family</fullName>
    </submittedName>
</protein>
<sequence>MLASAFRRLSGHTLRPATTFVRWQSSETSGSGKTVGGKSAVKDADTIFDKIIQKKIPAEIIYEDEQCLAFNDVSPQGPVHFLVIPKRKIPKLEDSTASDKEILGHLLHVAGQLGKSKAPNGFRLVINNGDHGCQTVYHIHLHVIGGRQLGWPPG</sequence>
<feature type="short sequence motif" description="Histidine triad motif" evidence="2 3">
    <location>
        <begin position="138"/>
        <end position="142"/>
    </location>
</feature>